<evidence type="ECO:0000256" key="4">
    <source>
        <dbReference type="SAM" id="Phobius"/>
    </source>
</evidence>
<dbReference type="SUPFAM" id="SSF111369">
    <property type="entry name" value="HlyD-like secretion proteins"/>
    <property type="match status" value="1"/>
</dbReference>
<protein>
    <submittedName>
        <fullName evidence="5">Uncharacterized protein</fullName>
    </submittedName>
</protein>
<dbReference type="Proteomes" id="UP000094828">
    <property type="component" value="Unassembled WGS sequence"/>
</dbReference>
<dbReference type="GO" id="GO:0060003">
    <property type="term" value="P:copper ion export"/>
    <property type="evidence" value="ECO:0007669"/>
    <property type="project" value="TreeGrafter"/>
</dbReference>
<dbReference type="PANTHER" id="PTHR30097:SF4">
    <property type="entry name" value="SLR6042 PROTEIN"/>
    <property type="match status" value="1"/>
</dbReference>
<dbReference type="InterPro" id="IPR051909">
    <property type="entry name" value="MFP_Cation_Efflux"/>
</dbReference>
<keyword evidence="2" id="KW-0175">Coiled coil</keyword>
<dbReference type="RefSeq" id="WP_068850281.1">
    <property type="nucleotide sequence ID" value="NZ_LYDR01000143.1"/>
</dbReference>
<keyword evidence="4" id="KW-0472">Membrane</keyword>
<name>A0A1C3E7F3_9PLAN</name>
<evidence type="ECO:0000256" key="2">
    <source>
        <dbReference type="SAM" id="Coils"/>
    </source>
</evidence>
<dbReference type="GO" id="GO:0015679">
    <property type="term" value="P:plasma membrane copper ion transport"/>
    <property type="evidence" value="ECO:0007669"/>
    <property type="project" value="TreeGrafter"/>
</dbReference>
<evidence type="ECO:0000313" key="6">
    <source>
        <dbReference type="Proteomes" id="UP000094828"/>
    </source>
</evidence>
<keyword evidence="6" id="KW-1185">Reference proteome</keyword>
<dbReference type="STRING" id="1841610.A6X21_09645"/>
<dbReference type="PANTHER" id="PTHR30097">
    <property type="entry name" value="CATION EFFLUX SYSTEM PROTEIN CUSB"/>
    <property type="match status" value="1"/>
</dbReference>
<accession>A0A1C3E7F3</accession>
<gene>
    <name evidence="5" type="ORF">A6X21_09645</name>
</gene>
<evidence type="ECO:0000256" key="3">
    <source>
        <dbReference type="SAM" id="MobiDB-lite"/>
    </source>
</evidence>
<comment type="caution">
    <text evidence="5">The sequence shown here is derived from an EMBL/GenBank/DDBJ whole genome shotgun (WGS) entry which is preliminary data.</text>
</comment>
<dbReference type="GO" id="GO:0030313">
    <property type="term" value="C:cell envelope"/>
    <property type="evidence" value="ECO:0007669"/>
    <property type="project" value="TreeGrafter"/>
</dbReference>
<sequence>MTVWSQQVPTESSSSPPVTSLEPEWRDFVLALQRSLRLPVLGAVIVHEGRRLLNVERVVLLWGAAGRLRVKAVSGSASFHAHSPGMVRLQTLVRRSIQNGQPFIYQAGITEPPSSLEDDLAGYIELSQTQYLAIIPLSTGLFKANDWETNSETSADEKRPPHHDLLGAIVMEQWSSPMPSEVLLLRGDDFLVLVATQLQQALRLSWIPFRETFARCGEFLGWLRGARLAMAAVVASIIVLAGLLLTFLPFPYRIDARGQILPSHRQQVFAPWDGQVEDLQAESGQLVSKGDVLLVLRNDELMAEWATVQSQWLEQQKQIVSLLAQAEYAEKEARSDEYLRLQGDLAVARRELAGLEKQREILSIRRDRLIVRAPITGRITTFQLTELLTGRPVRRGDALMEIADEQSPWQLELDIQEYRAGRLLTAYEKWGPRPVTYRVLTQPEATWSANLQQIGSRTELRPEQGQVIEAIAPIETNSHPALAIGADVRARIDCGPTVLGDAIFGDVLEFIQRWLWW</sequence>
<dbReference type="Gene3D" id="2.40.50.100">
    <property type="match status" value="1"/>
</dbReference>
<evidence type="ECO:0000256" key="1">
    <source>
        <dbReference type="ARBA" id="ARBA00022448"/>
    </source>
</evidence>
<keyword evidence="4" id="KW-0812">Transmembrane</keyword>
<feature type="region of interest" description="Disordered" evidence="3">
    <location>
        <begin position="1"/>
        <end position="21"/>
    </location>
</feature>
<feature type="transmembrane region" description="Helical" evidence="4">
    <location>
        <begin position="228"/>
        <end position="252"/>
    </location>
</feature>
<evidence type="ECO:0000313" key="5">
    <source>
        <dbReference type="EMBL" id="ODA29187.1"/>
    </source>
</evidence>
<dbReference type="AlphaFoldDB" id="A0A1C3E7F3"/>
<keyword evidence="1" id="KW-0813">Transport</keyword>
<proteinExistence type="predicted"/>
<dbReference type="Gene3D" id="1.10.287.470">
    <property type="entry name" value="Helix hairpin bin"/>
    <property type="match status" value="1"/>
</dbReference>
<dbReference type="OrthoDB" id="248877at2"/>
<keyword evidence="4" id="KW-1133">Transmembrane helix</keyword>
<dbReference type="EMBL" id="LYDR01000143">
    <property type="protein sequence ID" value="ODA29187.1"/>
    <property type="molecule type" value="Genomic_DNA"/>
</dbReference>
<feature type="coiled-coil region" evidence="2">
    <location>
        <begin position="338"/>
        <end position="365"/>
    </location>
</feature>
<organism evidence="5 6">
    <name type="scientific">Planctopirus hydrillae</name>
    <dbReference type="NCBI Taxonomy" id="1841610"/>
    <lineage>
        <taxon>Bacteria</taxon>
        <taxon>Pseudomonadati</taxon>
        <taxon>Planctomycetota</taxon>
        <taxon>Planctomycetia</taxon>
        <taxon>Planctomycetales</taxon>
        <taxon>Planctomycetaceae</taxon>
        <taxon>Planctopirus</taxon>
    </lineage>
</organism>
<reference evidence="5 6" key="1">
    <citation type="submission" date="2016-05" db="EMBL/GenBank/DDBJ databases">
        <title>Genomic and physiological characterization of Planctopirus sp. isolated from fresh water lake.</title>
        <authorList>
            <person name="Subhash Y."/>
            <person name="Ramana C."/>
        </authorList>
    </citation>
    <scope>NUCLEOTIDE SEQUENCE [LARGE SCALE GENOMIC DNA]</scope>
    <source>
        <strain evidence="5 6">JC280</strain>
    </source>
</reference>